<dbReference type="AlphaFoldDB" id="A0A9Q0M422"/>
<dbReference type="Proteomes" id="UP001142055">
    <property type="component" value="Chromosome 2"/>
</dbReference>
<comment type="caution">
    <text evidence="1">The sequence shown here is derived from an EMBL/GenBank/DDBJ whole genome shotgun (WGS) entry which is preliminary data.</text>
</comment>
<sequence>MHNNERIRNKMRKKSLCSIGNRKHFRFDRILVFDLPFRTTTSMFHHSVFFLLVHCSTIDDKMDEGPSSLGRHHHHSK</sequence>
<organism evidence="1 2">
    <name type="scientific">Blomia tropicalis</name>
    <name type="common">Mite</name>
    <dbReference type="NCBI Taxonomy" id="40697"/>
    <lineage>
        <taxon>Eukaryota</taxon>
        <taxon>Metazoa</taxon>
        <taxon>Ecdysozoa</taxon>
        <taxon>Arthropoda</taxon>
        <taxon>Chelicerata</taxon>
        <taxon>Arachnida</taxon>
        <taxon>Acari</taxon>
        <taxon>Acariformes</taxon>
        <taxon>Sarcoptiformes</taxon>
        <taxon>Astigmata</taxon>
        <taxon>Glycyphagoidea</taxon>
        <taxon>Echimyopodidae</taxon>
        <taxon>Blomia</taxon>
    </lineage>
</organism>
<name>A0A9Q0M422_BLOTA</name>
<gene>
    <name evidence="1" type="ORF">RDWZM_005445</name>
</gene>
<reference evidence="1" key="1">
    <citation type="submission" date="2022-12" db="EMBL/GenBank/DDBJ databases">
        <title>Genome assemblies of Blomia tropicalis.</title>
        <authorList>
            <person name="Cui Y."/>
        </authorList>
    </citation>
    <scope>NUCLEOTIDE SEQUENCE</scope>
    <source>
        <tissue evidence="1">Adult mites</tissue>
    </source>
</reference>
<keyword evidence="2" id="KW-1185">Reference proteome</keyword>
<accession>A0A9Q0M422</accession>
<protein>
    <submittedName>
        <fullName evidence="1">Uncharacterized protein</fullName>
    </submittedName>
</protein>
<dbReference type="EMBL" id="JAPWDV010000002">
    <property type="protein sequence ID" value="KAJ6219633.1"/>
    <property type="molecule type" value="Genomic_DNA"/>
</dbReference>
<evidence type="ECO:0000313" key="2">
    <source>
        <dbReference type="Proteomes" id="UP001142055"/>
    </source>
</evidence>
<evidence type="ECO:0000313" key="1">
    <source>
        <dbReference type="EMBL" id="KAJ6219633.1"/>
    </source>
</evidence>
<proteinExistence type="predicted"/>